<sequence>MKKLYLIMIIVLMLGSANAQSIALEGRSAIGLSIGTFLNSERSSATAAYNVTASATGFTGNLFYSNWLEENLALRLSLGFLNGSAEVKVDGWNTGQSASSVVPLLMGINYYFIDEEPGKVRPFAGITAGVYIGSEAKNSILQVSAKSESVFGIKPLAGIDFVLGRHFIMGAEAGYNLITDFKDTIGGRKNYSGGEIAFRFIYLF</sequence>
<feature type="signal peptide" evidence="2">
    <location>
        <begin position="1"/>
        <end position="19"/>
    </location>
</feature>
<keyword evidence="5" id="KW-1185">Reference proteome</keyword>
<reference evidence="4 5" key="1">
    <citation type="journal article" date="2013" name="PLoS ONE">
        <title>Genomic analysis of Melioribacter roseus, facultatively anaerobic organotrophic bacterium representing a novel deep lineage within Bacteriodetes/Chlorobi group.</title>
        <authorList>
            <person name="Kadnikov V.V."/>
            <person name="Mardanov A.V."/>
            <person name="Podosokorskaya O.A."/>
            <person name="Gavrilov S.N."/>
            <person name="Kublanov I.V."/>
            <person name="Beletsky A.V."/>
            <person name="Bonch-Osmolovskaya E.A."/>
            <person name="Ravin N.V."/>
        </authorList>
    </citation>
    <scope>NUCLEOTIDE SEQUENCE [LARGE SCALE GENOMIC DNA]</scope>
    <source>
        <strain evidence="5">JCM 17771 / P3M-2</strain>
    </source>
</reference>
<name>I6YZI4_MELRP</name>
<evidence type="ECO:0000313" key="5">
    <source>
        <dbReference type="Proteomes" id="UP000009011"/>
    </source>
</evidence>
<dbReference type="OrthoDB" id="1161695at2"/>
<accession>I6YZI4</accession>
<proteinExistence type="predicted"/>
<evidence type="ECO:0000256" key="2">
    <source>
        <dbReference type="SAM" id="SignalP"/>
    </source>
</evidence>
<gene>
    <name evidence="4" type="ordered locus">MROS_2737</name>
</gene>
<feature type="domain" description="Outer membrane protein beta-barrel" evidence="3">
    <location>
        <begin position="9"/>
        <end position="204"/>
    </location>
</feature>
<dbReference type="InterPro" id="IPR011250">
    <property type="entry name" value="OMP/PagP_B-barrel"/>
</dbReference>
<dbReference type="Pfam" id="PF13505">
    <property type="entry name" value="OMP_b-brl"/>
    <property type="match status" value="1"/>
</dbReference>
<evidence type="ECO:0000313" key="4">
    <source>
        <dbReference type="EMBL" id="AFN75967.1"/>
    </source>
</evidence>
<keyword evidence="1 2" id="KW-0732">Signal</keyword>
<dbReference type="SUPFAM" id="SSF56925">
    <property type="entry name" value="OMPA-like"/>
    <property type="match status" value="1"/>
</dbReference>
<dbReference type="RefSeq" id="WP_014857397.1">
    <property type="nucleotide sequence ID" value="NC_018178.1"/>
</dbReference>
<dbReference type="Proteomes" id="UP000009011">
    <property type="component" value="Chromosome"/>
</dbReference>
<dbReference type="Gene3D" id="2.40.160.20">
    <property type="match status" value="1"/>
</dbReference>
<evidence type="ECO:0000259" key="3">
    <source>
        <dbReference type="Pfam" id="PF13505"/>
    </source>
</evidence>
<dbReference type="AlphaFoldDB" id="I6YZI4"/>
<evidence type="ECO:0000256" key="1">
    <source>
        <dbReference type="ARBA" id="ARBA00022729"/>
    </source>
</evidence>
<protein>
    <recommendedName>
        <fullName evidence="3">Outer membrane protein beta-barrel domain-containing protein</fullName>
    </recommendedName>
</protein>
<dbReference type="KEGG" id="mro:MROS_2737"/>
<dbReference type="HOGENOM" id="CLU_1341956_0_0_10"/>
<dbReference type="EMBL" id="CP003557">
    <property type="protein sequence ID" value="AFN75967.1"/>
    <property type="molecule type" value="Genomic_DNA"/>
</dbReference>
<feature type="chain" id="PRO_5003706890" description="Outer membrane protein beta-barrel domain-containing protein" evidence="2">
    <location>
        <begin position="20"/>
        <end position="204"/>
    </location>
</feature>
<dbReference type="InterPro" id="IPR027385">
    <property type="entry name" value="Beta-barrel_OMP"/>
</dbReference>
<organism evidence="4 5">
    <name type="scientific">Melioribacter roseus (strain DSM 23840 / JCM 17771 / VKM B-2668 / P3M-2)</name>
    <dbReference type="NCBI Taxonomy" id="1191523"/>
    <lineage>
        <taxon>Bacteria</taxon>
        <taxon>Pseudomonadati</taxon>
        <taxon>Ignavibacteriota</taxon>
        <taxon>Ignavibacteria</taxon>
        <taxon>Ignavibacteriales</taxon>
        <taxon>Melioribacteraceae</taxon>
        <taxon>Melioribacter</taxon>
    </lineage>
</organism>